<dbReference type="InterPro" id="IPR016024">
    <property type="entry name" value="ARM-type_fold"/>
</dbReference>
<comment type="caution">
    <text evidence="1">The sequence shown here is derived from an EMBL/GenBank/DDBJ whole genome shotgun (WGS) entry which is preliminary data.</text>
</comment>
<sequence>MYALKQANPYFSMQQWKADQKIGITDHERREELMSLAESMPNLPADRQQYWSGHLKQIFENDESAEMRRLAILAAGKTNNAEMLKLVEKGLDDDNLKVRMEACRALGNRPEDEAARLLASTVGKSQDQDVRHAAITALAKHPGKIASDSLKLALQDRDPATQNLVIGSLRQSTGQDYGTDPETWIAALDGKDVPTKSNKGTGLGSFF</sequence>
<proteinExistence type="predicted"/>
<dbReference type="EMBL" id="FXUG01000003">
    <property type="protein sequence ID" value="SMP50267.1"/>
    <property type="molecule type" value="Genomic_DNA"/>
</dbReference>
<reference evidence="1 2" key="1">
    <citation type="submission" date="2017-05" db="EMBL/GenBank/DDBJ databases">
        <authorList>
            <person name="Varghese N."/>
            <person name="Submissions S."/>
        </authorList>
    </citation>
    <scope>NUCLEOTIDE SEQUENCE [LARGE SCALE GENOMIC DNA]</scope>
    <source>
        <strain evidence="1 2">DSM 25457</strain>
    </source>
</reference>
<keyword evidence="2" id="KW-1185">Reference proteome</keyword>
<organism evidence="1 2">
    <name type="scientific">Neorhodopirellula lusitana</name>
    <dbReference type="NCBI Taxonomy" id="445327"/>
    <lineage>
        <taxon>Bacteria</taxon>
        <taxon>Pseudomonadati</taxon>
        <taxon>Planctomycetota</taxon>
        <taxon>Planctomycetia</taxon>
        <taxon>Pirellulales</taxon>
        <taxon>Pirellulaceae</taxon>
        <taxon>Neorhodopirellula</taxon>
    </lineage>
</organism>
<evidence type="ECO:0000313" key="2">
    <source>
        <dbReference type="Proteomes" id="UP001158067"/>
    </source>
</evidence>
<evidence type="ECO:0000313" key="1">
    <source>
        <dbReference type="EMBL" id="SMP50267.1"/>
    </source>
</evidence>
<dbReference type="Gene3D" id="1.25.10.10">
    <property type="entry name" value="Leucine-rich Repeat Variant"/>
    <property type="match status" value="1"/>
</dbReference>
<dbReference type="InterPro" id="IPR011989">
    <property type="entry name" value="ARM-like"/>
</dbReference>
<dbReference type="Pfam" id="PF13646">
    <property type="entry name" value="HEAT_2"/>
    <property type="match status" value="1"/>
</dbReference>
<dbReference type="SUPFAM" id="SSF48371">
    <property type="entry name" value="ARM repeat"/>
    <property type="match status" value="1"/>
</dbReference>
<dbReference type="Proteomes" id="UP001158067">
    <property type="component" value="Unassembled WGS sequence"/>
</dbReference>
<protein>
    <submittedName>
        <fullName evidence="1">HEAT repeat-containing protein</fullName>
    </submittedName>
</protein>
<gene>
    <name evidence="1" type="ORF">SAMN06265222_10358</name>
</gene>
<name>A0ABY1PVN1_9BACT</name>
<accession>A0ABY1PVN1</accession>
<dbReference type="RefSeq" id="WP_283432183.1">
    <property type="nucleotide sequence ID" value="NZ_CAWLDM010000001.1"/>
</dbReference>